<sequence length="65" mass="6914">MQKLLVKILLVVVALSLAFTVMGTRAGVAEAGVLGLLGVVAITLFVVSFFRSRNRARSAQQRAQA</sequence>
<accession>A0ABT0IJ95</accession>
<feature type="transmembrane region" description="Helical" evidence="1">
    <location>
        <begin position="33"/>
        <end position="50"/>
    </location>
</feature>
<name>A0ABT0IJ95_9ACTN</name>
<keyword evidence="1" id="KW-0812">Transmembrane</keyword>
<reference evidence="2 3" key="1">
    <citation type="submission" date="2022-04" db="EMBL/GenBank/DDBJ databases">
        <title>Streptomyces sp. nov. LCR6-01 isolated from Lichen of Dirinaria sp.</title>
        <authorList>
            <person name="Kanchanasin P."/>
            <person name="Tanasupawat S."/>
            <person name="Phongsopitanun W."/>
        </authorList>
    </citation>
    <scope>NUCLEOTIDE SEQUENCE [LARGE SCALE GENOMIC DNA]</scope>
    <source>
        <strain evidence="2 3">LCR6-01</strain>
    </source>
</reference>
<dbReference type="Proteomes" id="UP001522868">
    <property type="component" value="Unassembled WGS sequence"/>
</dbReference>
<keyword evidence="3" id="KW-1185">Reference proteome</keyword>
<proteinExistence type="predicted"/>
<dbReference type="RefSeq" id="WP_248637224.1">
    <property type="nucleotide sequence ID" value="NZ_JALPTH010000041.1"/>
</dbReference>
<organism evidence="2 3">
    <name type="scientific">Streptomyces lichenis</name>
    <dbReference type="NCBI Taxonomy" id="2306967"/>
    <lineage>
        <taxon>Bacteria</taxon>
        <taxon>Bacillati</taxon>
        <taxon>Actinomycetota</taxon>
        <taxon>Actinomycetes</taxon>
        <taxon>Kitasatosporales</taxon>
        <taxon>Streptomycetaceae</taxon>
        <taxon>Streptomyces</taxon>
    </lineage>
</organism>
<evidence type="ECO:0000256" key="1">
    <source>
        <dbReference type="SAM" id="Phobius"/>
    </source>
</evidence>
<gene>
    <name evidence="2" type="ORF">M1O15_29190</name>
</gene>
<evidence type="ECO:0008006" key="4">
    <source>
        <dbReference type="Google" id="ProtNLM"/>
    </source>
</evidence>
<evidence type="ECO:0000313" key="2">
    <source>
        <dbReference type="EMBL" id="MCK8681399.1"/>
    </source>
</evidence>
<keyword evidence="1" id="KW-1133">Transmembrane helix</keyword>
<protein>
    <recommendedName>
        <fullName evidence="4">DUF1328 domain-containing protein</fullName>
    </recommendedName>
</protein>
<dbReference type="EMBL" id="JALPTH010000041">
    <property type="protein sequence ID" value="MCK8681399.1"/>
    <property type="molecule type" value="Genomic_DNA"/>
</dbReference>
<keyword evidence="1" id="KW-0472">Membrane</keyword>
<evidence type="ECO:0000313" key="3">
    <source>
        <dbReference type="Proteomes" id="UP001522868"/>
    </source>
</evidence>
<comment type="caution">
    <text evidence="2">The sequence shown here is derived from an EMBL/GenBank/DDBJ whole genome shotgun (WGS) entry which is preliminary data.</text>
</comment>